<keyword evidence="4 5" id="KW-0418">Kinase</keyword>
<dbReference type="InterPro" id="IPR026565">
    <property type="entry name" value="PPDK_reg"/>
</dbReference>
<dbReference type="PATRIC" id="fig|1121865.3.peg.377"/>
<evidence type="ECO:0000313" key="7">
    <source>
        <dbReference type="Proteomes" id="UP000014113"/>
    </source>
</evidence>
<dbReference type="GO" id="GO:0043531">
    <property type="term" value="F:ADP binding"/>
    <property type="evidence" value="ECO:0007669"/>
    <property type="project" value="UniProtKB-UniRule"/>
</dbReference>
<dbReference type="OrthoDB" id="9782201at2"/>
<reference evidence="6 7" key="1">
    <citation type="submission" date="2013-03" db="EMBL/GenBank/DDBJ databases">
        <title>The Genome Sequence of Enterococcus columbae ATCC_51263 (PacBio/Illumina hybrid assembly).</title>
        <authorList>
            <consortium name="The Broad Institute Genomics Platform"/>
            <consortium name="The Broad Institute Genome Sequencing Center for Infectious Disease"/>
            <person name="Earl A."/>
            <person name="Russ C."/>
            <person name="Gilmore M."/>
            <person name="Surin D."/>
            <person name="Walker B."/>
            <person name="Young S."/>
            <person name="Zeng Q."/>
            <person name="Gargeya S."/>
            <person name="Fitzgerald M."/>
            <person name="Haas B."/>
            <person name="Abouelleil A."/>
            <person name="Allen A.W."/>
            <person name="Alvarado L."/>
            <person name="Arachchi H.M."/>
            <person name="Berlin A.M."/>
            <person name="Chapman S.B."/>
            <person name="Gainer-Dewar J."/>
            <person name="Goldberg J."/>
            <person name="Griggs A."/>
            <person name="Gujja S."/>
            <person name="Hansen M."/>
            <person name="Howarth C."/>
            <person name="Imamovic A."/>
            <person name="Ireland A."/>
            <person name="Larimer J."/>
            <person name="McCowan C."/>
            <person name="Murphy C."/>
            <person name="Pearson M."/>
            <person name="Poon T.W."/>
            <person name="Priest M."/>
            <person name="Roberts A."/>
            <person name="Saif S."/>
            <person name="Shea T."/>
            <person name="Sisk P."/>
            <person name="Sykes S."/>
            <person name="Wortman J."/>
            <person name="Nusbaum C."/>
            <person name="Birren B."/>
        </authorList>
    </citation>
    <scope>NUCLEOTIDE SEQUENCE [LARGE SCALE GENOMIC DNA]</scope>
    <source>
        <strain evidence="6 7">ATCC 51263</strain>
    </source>
</reference>
<dbReference type="RefSeq" id="WP_016182547.1">
    <property type="nucleotide sequence ID" value="NZ_JXKI01000036.1"/>
</dbReference>
<dbReference type="GO" id="GO:0016776">
    <property type="term" value="F:phosphotransferase activity, phosphate group as acceptor"/>
    <property type="evidence" value="ECO:0007669"/>
    <property type="project" value="UniProtKB-UniRule"/>
</dbReference>
<gene>
    <name evidence="6" type="ORF">I568_00981</name>
</gene>
<evidence type="ECO:0000256" key="2">
    <source>
        <dbReference type="ARBA" id="ARBA00022679"/>
    </source>
</evidence>
<comment type="catalytic activity">
    <reaction evidence="5">
        <text>N(tele)-phospho-L-histidyl/L-threonyl-[pyruvate, phosphate dikinase] + ADP = N(tele)-phospho-L-histidyl/O-phospho-L-threonyl-[pyruvate, phosphate dikinase] + AMP + H(+)</text>
        <dbReference type="Rhea" id="RHEA:43692"/>
        <dbReference type="Rhea" id="RHEA-COMP:10650"/>
        <dbReference type="Rhea" id="RHEA-COMP:10651"/>
        <dbReference type="ChEBI" id="CHEBI:15378"/>
        <dbReference type="ChEBI" id="CHEBI:30013"/>
        <dbReference type="ChEBI" id="CHEBI:61977"/>
        <dbReference type="ChEBI" id="CHEBI:83586"/>
        <dbReference type="ChEBI" id="CHEBI:456215"/>
        <dbReference type="ChEBI" id="CHEBI:456216"/>
        <dbReference type="EC" id="2.7.11.32"/>
    </reaction>
</comment>
<dbReference type="EC" id="2.7.4.27" evidence="5"/>
<comment type="catalytic activity">
    <reaction evidence="5">
        <text>N(tele)-phospho-L-histidyl/O-phospho-L-threonyl-[pyruvate, phosphate dikinase] + phosphate + H(+) = N(tele)-phospho-L-histidyl/L-threonyl-[pyruvate, phosphate dikinase] + diphosphate</text>
        <dbReference type="Rhea" id="RHEA:43696"/>
        <dbReference type="Rhea" id="RHEA-COMP:10650"/>
        <dbReference type="Rhea" id="RHEA-COMP:10651"/>
        <dbReference type="ChEBI" id="CHEBI:15378"/>
        <dbReference type="ChEBI" id="CHEBI:30013"/>
        <dbReference type="ChEBI" id="CHEBI:33019"/>
        <dbReference type="ChEBI" id="CHEBI:43474"/>
        <dbReference type="ChEBI" id="CHEBI:61977"/>
        <dbReference type="ChEBI" id="CHEBI:83586"/>
        <dbReference type="EC" id="2.7.4.27"/>
    </reaction>
</comment>
<dbReference type="NCBIfam" id="NF003742">
    <property type="entry name" value="PRK05339.1"/>
    <property type="match status" value="1"/>
</dbReference>
<evidence type="ECO:0000256" key="3">
    <source>
        <dbReference type="ARBA" id="ARBA00022741"/>
    </source>
</evidence>
<keyword evidence="2 5" id="KW-0808">Transferase</keyword>
<keyword evidence="7" id="KW-1185">Reference proteome</keyword>
<dbReference type="HAMAP" id="MF_00921">
    <property type="entry name" value="PDRP"/>
    <property type="match status" value="1"/>
</dbReference>
<organism evidence="6 7">
    <name type="scientific">Enterococcus columbae DSM 7374 = ATCC 51263</name>
    <dbReference type="NCBI Taxonomy" id="1121865"/>
    <lineage>
        <taxon>Bacteria</taxon>
        <taxon>Bacillati</taxon>
        <taxon>Bacillota</taxon>
        <taxon>Bacilli</taxon>
        <taxon>Lactobacillales</taxon>
        <taxon>Enterococcaceae</taxon>
        <taxon>Enterococcus</taxon>
    </lineage>
</organism>
<dbReference type="InterPro" id="IPR005177">
    <property type="entry name" value="Kinase-pyrophosphorylase"/>
</dbReference>
<accession>S1N651</accession>
<dbReference type="PANTHER" id="PTHR31756:SF3">
    <property type="entry name" value="PYRUVATE, PHOSPHATE DIKINASE REGULATORY PROTEIN 1, CHLOROPLASTIC"/>
    <property type="match status" value="1"/>
</dbReference>
<dbReference type="GO" id="GO:0005524">
    <property type="term" value="F:ATP binding"/>
    <property type="evidence" value="ECO:0007669"/>
    <property type="project" value="InterPro"/>
</dbReference>
<evidence type="ECO:0000256" key="5">
    <source>
        <dbReference type="HAMAP-Rule" id="MF_00921"/>
    </source>
</evidence>
<name>S1N651_9ENTE</name>
<dbReference type="Proteomes" id="UP000014113">
    <property type="component" value="Unassembled WGS sequence"/>
</dbReference>
<comment type="similarity">
    <text evidence="5">Belongs to the pyruvate, phosphate/water dikinase regulatory protein family. PDRP subfamily.</text>
</comment>
<protein>
    <recommendedName>
        <fullName evidence="5">Putative pyruvate, phosphate dikinase regulatory protein</fullName>
        <shortName evidence="5">PPDK regulatory protein</shortName>
        <ecNumber evidence="5">2.7.11.32</ecNumber>
        <ecNumber evidence="5">2.7.4.27</ecNumber>
    </recommendedName>
</protein>
<dbReference type="Pfam" id="PF03618">
    <property type="entry name" value="Kinase-PPPase"/>
    <property type="match status" value="1"/>
</dbReference>
<evidence type="ECO:0000256" key="4">
    <source>
        <dbReference type="ARBA" id="ARBA00022777"/>
    </source>
</evidence>
<dbReference type="EMBL" id="ASWJ01000004">
    <property type="protein sequence ID" value="EOW84485.1"/>
    <property type="molecule type" value="Genomic_DNA"/>
</dbReference>
<dbReference type="eggNOG" id="COG1806">
    <property type="taxonomic scope" value="Bacteria"/>
</dbReference>
<evidence type="ECO:0000256" key="1">
    <source>
        <dbReference type="ARBA" id="ARBA00022527"/>
    </source>
</evidence>
<proteinExistence type="inferred from homology"/>
<sequence length="271" mass="30605">MKKEVLIYTVSDSIGETSQKLIAAVTAQYPDIVFHNNYRFPFVNHEEQLIEILRDAIKDKAIVVSTLVNAQLAMSARNFAEKTGLQYIDLMNPFFEILQSKTGTTPIQQPGIVHKLNADYFNRISAIEFAVKYDDGKDPHGFAEADVVLLGISRTSKTPLSMYLANKSVKTANLPLIPEVPIPEIIYQLPKEKMFGLICAPEALVKIRQNRLQALGLNQDSNYSDIHRIEKELAYANELFKKLEIPVIDVTEKSIEESAFVIQEHLKKQSN</sequence>
<comment type="caution">
    <text evidence="6">The sequence shown here is derived from an EMBL/GenBank/DDBJ whole genome shotgun (WGS) entry which is preliminary data.</text>
</comment>
<comment type="function">
    <text evidence="5">Bifunctional serine/threonine kinase and phosphorylase involved in the regulation of the pyruvate, phosphate dikinase (PPDK) by catalyzing its phosphorylation/dephosphorylation.</text>
</comment>
<dbReference type="EC" id="2.7.11.32" evidence="5"/>
<feature type="binding site" evidence="5">
    <location>
        <begin position="151"/>
        <end position="158"/>
    </location>
    <ligand>
        <name>ADP</name>
        <dbReference type="ChEBI" id="CHEBI:456216"/>
    </ligand>
</feature>
<keyword evidence="1 5" id="KW-0723">Serine/threonine-protein kinase</keyword>
<dbReference type="AlphaFoldDB" id="S1N651"/>
<keyword evidence="3 5" id="KW-0547">Nucleotide-binding</keyword>
<dbReference type="GO" id="GO:0004674">
    <property type="term" value="F:protein serine/threonine kinase activity"/>
    <property type="evidence" value="ECO:0007669"/>
    <property type="project" value="UniProtKB-UniRule"/>
</dbReference>
<dbReference type="STRING" id="1121865.OMW_00383"/>
<dbReference type="PANTHER" id="PTHR31756">
    <property type="entry name" value="PYRUVATE, PHOSPHATE DIKINASE REGULATORY PROTEIN 1, CHLOROPLASTIC"/>
    <property type="match status" value="1"/>
</dbReference>
<evidence type="ECO:0000313" key="6">
    <source>
        <dbReference type="EMBL" id="EOW84485.1"/>
    </source>
</evidence>